<evidence type="ECO:0000256" key="1">
    <source>
        <dbReference type="SAM" id="MobiDB-lite"/>
    </source>
</evidence>
<reference evidence="3" key="1">
    <citation type="submission" date="2022-11" db="UniProtKB">
        <authorList>
            <consortium name="WormBaseParasite"/>
        </authorList>
    </citation>
    <scope>IDENTIFICATION</scope>
</reference>
<feature type="region of interest" description="Disordered" evidence="1">
    <location>
        <begin position="108"/>
        <end position="152"/>
    </location>
</feature>
<protein>
    <submittedName>
        <fullName evidence="3">Uncharacterized protein</fullName>
    </submittedName>
</protein>
<evidence type="ECO:0000313" key="3">
    <source>
        <dbReference type="WBParaSite" id="ACRNAN_scaffold14809.g6439.t1"/>
    </source>
</evidence>
<accession>A0A914CX74</accession>
<dbReference type="WBParaSite" id="ACRNAN_scaffold14809.g6439.t1">
    <property type="protein sequence ID" value="ACRNAN_scaffold14809.g6439.t1"/>
    <property type="gene ID" value="ACRNAN_scaffold14809.g6439"/>
</dbReference>
<sequence>MTSQKDLKAAWAEIVMEKFKADPSLYKHLESAAFYESVAMEFGTKVKDMTVERIREAMENSDKPENKRGLQILPKILYDSDQKSSDIISEGNRTYGQENLPSINSVVIVPSKKPPQKRKARTPSRSRSPSGQRYRPRTFSNSSRNRSSRSVKKPLLLAGNNFEKFLNLKGLKEPMVVLNIQKASELEPSFVDRGHDLNQKFGVGILSLEKSEEMDDAKNAYNFLRNRCEYVKLICERGTNFDSLEPKFFYTTSPQHDLQRMAREIFRVTENLGLMITKNPLK</sequence>
<feature type="compositionally biased region" description="Basic residues" evidence="1">
    <location>
        <begin position="114"/>
        <end position="124"/>
    </location>
</feature>
<name>A0A914CX74_9BILA</name>
<organism evidence="2 3">
    <name type="scientific">Acrobeloides nanus</name>
    <dbReference type="NCBI Taxonomy" id="290746"/>
    <lineage>
        <taxon>Eukaryota</taxon>
        <taxon>Metazoa</taxon>
        <taxon>Ecdysozoa</taxon>
        <taxon>Nematoda</taxon>
        <taxon>Chromadorea</taxon>
        <taxon>Rhabditida</taxon>
        <taxon>Tylenchina</taxon>
        <taxon>Cephalobomorpha</taxon>
        <taxon>Cephaloboidea</taxon>
        <taxon>Cephalobidae</taxon>
        <taxon>Acrobeloides</taxon>
    </lineage>
</organism>
<proteinExistence type="predicted"/>
<dbReference type="AlphaFoldDB" id="A0A914CX74"/>
<evidence type="ECO:0000313" key="2">
    <source>
        <dbReference type="Proteomes" id="UP000887540"/>
    </source>
</evidence>
<keyword evidence="2" id="KW-1185">Reference proteome</keyword>
<dbReference type="Proteomes" id="UP000887540">
    <property type="component" value="Unplaced"/>
</dbReference>